<gene>
    <name evidence="1" type="ORF">ENX07_00405</name>
</gene>
<sequence length="74" mass="8579">MMIKKYGSEMIRNAEERKENEEFLAFDVMTPEFKTSPPAIKHLFCLAYAQRLCHLTRKFTGKTKGERIKGVIIG</sequence>
<organism evidence="1">
    <name type="scientific">candidate division WOR-3 bacterium</name>
    <dbReference type="NCBI Taxonomy" id="2052148"/>
    <lineage>
        <taxon>Bacteria</taxon>
        <taxon>Bacteria division WOR-3</taxon>
    </lineage>
</organism>
<dbReference type="EMBL" id="DTMQ01000004">
    <property type="protein sequence ID" value="HGE98530.1"/>
    <property type="molecule type" value="Genomic_DNA"/>
</dbReference>
<accession>A0A7C3UPU9</accession>
<comment type="caution">
    <text evidence="1">The sequence shown here is derived from an EMBL/GenBank/DDBJ whole genome shotgun (WGS) entry which is preliminary data.</text>
</comment>
<evidence type="ECO:0000313" key="1">
    <source>
        <dbReference type="EMBL" id="HGE98530.1"/>
    </source>
</evidence>
<protein>
    <submittedName>
        <fullName evidence="1">Uncharacterized protein</fullName>
    </submittedName>
</protein>
<dbReference type="AlphaFoldDB" id="A0A7C3UPU9"/>
<name>A0A7C3UPU9_UNCW3</name>
<reference evidence="1" key="1">
    <citation type="journal article" date="2020" name="mSystems">
        <title>Genome- and Community-Level Interaction Insights into Carbon Utilization and Element Cycling Functions of Hydrothermarchaeota in Hydrothermal Sediment.</title>
        <authorList>
            <person name="Zhou Z."/>
            <person name="Liu Y."/>
            <person name="Xu W."/>
            <person name="Pan J."/>
            <person name="Luo Z.H."/>
            <person name="Li M."/>
        </authorList>
    </citation>
    <scope>NUCLEOTIDE SEQUENCE [LARGE SCALE GENOMIC DNA]</scope>
    <source>
        <strain evidence="1">SpSt-906</strain>
    </source>
</reference>
<proteinExistence type="predicted"/>